<dbReference type="InterPro" id="IPR001965">
    <property type="entry name" value="Znf_PHD"/>
</dbReference>
<dbReference type="InterPro" id="IPR034732">
    <property type="entry name" value="EPHD"/>
</dbReference>
<evidence type="ECO:0000313" key="5">
    <source>
        <dbReference type="EMBL" id="MES1921078.1"/>
    </source>
</evidence>
<evidence type="ECO:0000256" key="1">
    <source>
        <dbReference type="ARBA" id="ARBA00022723"/>
    </source>
</evidence>
<dbReference type="PROSITE" id="PS01359">
    <property type="entry name" value="ZF_PHD_1"/>
    <property type="match status" value="1"/>
</dbReference>
<evidence type="ECO:0000313" key="6">
    <source>
        <dbReference type="Proteomes" id="UP001439008"/>
    </source>
</evidence>
<organism evidence="5 6">
    <name type="scientific">Bonamia ostreae</name>
    <dbReference type="NCBI Taxonomy" id="126728"/>
    <lineage>
        <taxon>Eukaryota</taxon>
        <taxon>Sar</taxon>
        <taxon>Rhizaria</taxon>
        <taxon>Endomyxa</taxon>
        <taxon>Ascetosporea</taxon>
        <taxon>Haplosporida</taxon>
        <taxon>Bonamia</taxon>
    </lineage>
</organism>
<accession>A0ABV2AN66</accession>
<comment type="caution">
    <text evidence="5">The sequence shown here is derived from an EMBL/GenBank/DDBJ whole genome shotgun (WGS) entry which is preliminary data.</text>
</comment>
<dbReference type="PANTHER" id="PTHR13793">
    <property type="entry name" value="PHD FINGER PROTEINS"/>
    <property type="match status" value="1"/>
</dbReference>
<dbReference type="Pfam" id="PF13832">
    <property type="entry name" value="zf-HC5HC2H_2"/>
    <property type="match status" value="1"/>
</dbReference>
<dbReference type="PROSITE" id="PS51805">
    <property type="entry name" value="EPHD"/>
    <property type="match status" value="1"/>
</dbReference>
<keyword evidence="2" id="KW-0863">Zinc-finger</keyword>
<keyword evidence="6" id="KW-1185">Reference proteome</keyword>
<dbReference type="Gene3D" id="3.30.40.10">
    <property type="entry name" value="Zinc/RING finger domain, C3HC4 (zinc finger)"/>
    <property type="match status" value="1"/>
</dbReference>
<dbReference type="InterPro" id="IPR050701">
    <property type="entry name" value="Histone_Mod_Regulator"/>
</dbReference>
<name>A0ABV2AN66_9EUKA</name>
<dbReference type="SMART" id="SM00249">
    <property type="entry name" value="PHD"/>
    <property type="match status" value="2"/>
</dbReference>
<proteinExistence type="predicted"/>
<feature type="non-terminal residue" evidence="5">
    <location>
        <position position="433"/>
    </location>
</feature>
<keyword evidence="3" id="KW-0862">Zinc</keyword>
<dbReference type="PANTHER" id="PTHR13793:SF107">
    <property type="entry name" value="BROMODOMAIN-CONTAINING PROTEIN HOMOLOG"/>
    <property type="match status" value="1"/>
</dbReference>
<protein>
    <recommendedName>
        <fullName evidence="4">PHD-type domain-containing protein</fullName>
    </recommendedName>
</protein>
<evidence type="ECO:0000256" key="2">
    <source>
        <dbReference type="ARBA" id="ARBA00022771"/>
    </source>
</evidence>
<feature type="domain" description="PHD-type" evidence="4">
    <location>
        <begin position="77"/>
        <end position="201"/>
    </location>
</feature>
<gene>
    <name evidence="5" type="ORF">MHBO_002669</name>
</gene>
<dbReference type="InterPro" id="IPR013083">
    <property type="entry name" value="Znf_RING/FYVE/PHD"/>
</dbReference>
<evidence type="ECO:0000259" key="4">
    <source>
        <dbReference type="PROSITE" id="PS51805"/>
    </source>
</evidence>
<dbReference type="EMBL" id="JBDODL010001067">
    <property type="protein sequence ID" value="MES1921078.1"/>
    <property type="molecule type" value="Genomic_DNA"/>
</dbReference>
<reference evidence="5 6" key="1">
    <citation type="journal article" date="2024" name="BMC Biol.">
        <title>Comparative genomics of Ascetosporea gives new insight into the evolutionary basis for animal parasitism in Rhizaria.</title>
        <authorList>
            <person name="Hiltunen Thoren M."/>
            <person name="Onut-Brannstrom I."/>
            <person name="Alfjorden A."/>
            <person name="Peckova H."/>
            <person name="Swords F."/>
            <person name="Hooper C."/>
            <person name="Holzer A.S."/>
            <person name="Bass D."/>
            <person name="Burki F."/>
        </authorList>
    </citation>
    <scope>NUCLEOTIDE SEQUENCE [LARGE SCALE GENOMIC DNA]</scope>
    <source>
        <strain evidence="5">20-A016</strain>
    </source>
</reference>
<dbReference type="InterPro" id="IPR019786">
    <property type="entry name" value="Zinc_finger_PHD-type_CS"/>
</dbReference>
<evidence type="ECO:0000256" key="3">
    <source>
        <dbReference type="ARBA" id="ARBA00022833"/>
    </source>
</evidence>
<dbReference type="CDD" id="cd15571">
    <property type="entry name" value="ePHD"/>
    <property type="match status" value="1"/>
</dbReference>
<sequence length="433" mass="50395">MFENGCTTGKTRNKDLEKRCAICLSEIECPSLLECRKCRVELHKQCLVLAKFDCKVGRNGHFDKFVCSNCDSKNIFTPKCVVCPISTGFFIRCEENRFIHLSCALWIPEIHIANKINRKVVGINDVPFERYQLLCFYCKNSYGACIQCASPNCSISFHPSCSFRNKNRFIIKDKNFQIWSNTDFGSEILAEKFLAFCHKHNNENVLNVEKQTDFLFFRRTINYRESPNSSNSRTFIANKKKLEKPKIFLPLIWKNLESFFDNRLIIPILRLLNCSPKIDLSFAIPGQPLRRSVKMRILENFVKMPSFLGYREKMAIGISTDLSFCRIFRFLENFFCKSNSSIDEKKCVCEQCRNLNDSFADFINDFEYKNPTFNKLIIDFCNDFYSEINNSDILFSVNSKCVKRRRKSGRLAVKKCKKNGDILSKNNKNGDIL</sequence>
<keyword evidence="1" id="KW-0479">Metal-binding</keyword>
<dbReference type="Proteomes" id="UP001439008">
    <property type="component" value="Unassembled WGS sequence"/>
</dbReference>